<evidence type="ECO:0000313" key="6">
    <source>
        <dbReference type="EMBL" id="OTW30431.1"/>
    </source>
</evidence>
<evidence type="ECO:0000256" key="3">
    <source>
        <dbReference type="ARBA" id="ARBA00022777"/>
    </source>
</evidence>
<keyword evidence="7" id="KW-1185">Reference proteome</keyword>
<evidence type="ECO:0000259" key="4">
    <source>
        <dbReference type="Pfam" id="PF00370"/>
    </source>
</evidence>
<organism evidence="6 7">
    <name type="scientific">Staphylococcus agnetis</name>
    <dbReference type="NCBI Taxonomy" id="985762"/>
    <lineage>
        <taxon>Bacteria</taxon>
        <taxon>Bacillati</taxon>
        <taxon>Bacillota</taxon>
        <taxon>Bacilli</taxon>
        <taxon>Bacillales</taxon>
        <taxon>Staphylococcaceae</taxon>
        <taxon>Staphylococcus</taxon>
    </lineage>
</organism>
<dbReference type="SUPFAM" id="SSF53067">
    <property type="entry name" value="Actin-like ATPase domain"/>
    <property type="match status" value="2"/>
</dbReference>
<dbReference type="InterPro" id="IPR018485">
    <property type="entry name" value="FGGY_C"/>
</dbReference>
<proteinExistence type="inferred from homology"/>
<dbReference type="EMBL" id="NEFX01000019">
    <property type="protein sequence ID" value="OTW30431.1"/>
    <property type="molecule type" value="Genomic_DNA"/>
</dbReference>
<accession>A0ABX3Z0N1</accession>
<dbReference type="RefSeq" id="WP_082624795.1">
    <property type="nucleotide sequence ID" value="NZ_CP045927.1"/>
</dbReference>
<evidence type="ECO:0000256" key="2">
    <source>
        <dbReference type="ARBA" id="ARBA00022679"/>
    </source>
</evidence>
<comment type="caution">
    <text evidence="6">The sequence shown here is derived from an EMBL/GenBank/DDBJ whole genome shotgun (WGS) entry which is preliminary data.</text>
</comment>
<evidence type="ECO:0000256" key="1">
    <source>
        <dbReference type="ARBA" id="ARBA00009156"/>
    </source>
</evidence>
<dbReference type="InterPro" id="IPR050406">
    <property type="entry name" value="FGGY_Carb_Kinase"/>
</dbReference>
<evidence type="ECO:0000259" key="5">
    <source>
        <dbReference type="Pfam" id="PF02782"/>
    </source>
</evidence>
<dbReference type="Proteomes" id="UP000195208">
    <property type="component" value="Unassembled WGS sequence"/>
</dbReference>
<keyword evidence="2" id="KW-0808">Transferase</keyword>
<dbReference type="Gene3D" id="3.30.420.40">
    <property type="match status" value="2"/>
</dbReference>
<dbReference type="InterPro" id="IPR018484">
    <property type="entry name" value="FGGY_N"/>
</dbReference>
<keyword evidence="3" id="KW-0418">Kinase</keyword>
<reference evidence="6 7" key="1">
    <citation type="submission" date="2017-04" db="EMBL/GenBank/DDBJ databases">
        <title>Staphylococcus agnetis, a potential pathogen in the broiler production.</title>
        <authorList>
            <person name="Poulsen L."/>
        </authorList>
    </citation>
    <scope>NUCLEOTIDE SEQUENCE [LARGE SCALE GENOMIC DNA]</scope>
    <source>
        <strain evidence="6 7">723_310714_2_2_spleen</strain>
    </source>
</reference>
<dbReference type="InterPro" id="IPR043129">
    <property type="entry name" value="ATPase_NBD"/>
</dbReference>
<comment type="similarity">
    <text evidence="1">Belongs to the FGGY kinase family.</text>
</comment>
<name>A0ABX3Z0N1_9STAP</name>
<dbReference type="PANTHER" id="PTHR43095:SF5">
    <property type="entry name" value="XYLULOSE KINASE"/>
    <property type="match status" value="1"/>
</dbReference>
<dbReference type="PANTHER" id="PTHR43095">
    <property type="entry name" value="SUGAR KINASE"/>
    <property type="match status" value="1"/>
</dbReference>
<sequence length="545" mass="60964">MKKRKCTSKDVEYLENQQTNRWITSGAITVGIELGSTQIKTVAVGPNYQPLASGVYKWENQYRDGYWTYDLDDVWIGIQESYRLMAEQIKQQYGRTLRKINALGISGMMHGYLAFNEADELLVPFRTWRNNYANFASRLLSYQFQVNVPERWSIALFEQAIMNKEPHAHHVAKLMTLAGYVHWQLTGEHVSGIGDASGMFPIDTEKQYYRADLMDRYDRLLVEEGYEQKIETMLPHILKAGDCAGTLTEAGAKRIDPSGCLEAGIPLCPPEGDAATGMVATNSIQPRTGNVSVGTSIFSMFVLDAPMSRPHPEVDIVSTPDGYDVAMIHANNGTSDLDAWMHLFEEVLTTMGVSVESSTLYERLFATLSKADANAGGLLNYNYVSSEFITDVKQGTPTFLRHRDSQFNLANFMKSHIYSSFVTLKMGVARLAEAEDLAFDCITAHGGVFQSPTVAYDLAAALDVPVQVRSTAHRGGAWGIALLASYMSETNKTSLSHFLDYNVFRNTKVEKVEPTEAHIKAFNDYALQFQKGLRGQREAYKLFEQ</sequence>
<dbReference type="CDD" id="cd07809">
    <property type="entry name" value="ASKHA_NBD_FGGY_BaXK-like"/>
    <property type="match status" value="1"/>
</dbReference>
<evidence type="ECO:0000313" key="7">
    <source>
        <dbReference type="Proteomes" id="UP000195208"/>
    </source>
</evidence>
<dbReference type="Pfam" id="PF00370">
    <property type="entry name" value="FGGY_N"/>
    <property type="match status" value="1"/>
</dbReference>
<gene>
    <name evidence="6" type="ORF">B9M88_10220</name>
</gene>
<feature type="domain" description="Carbohydrate kinase FGGY N-terminal" evidence="4">
    <location>
        <begin position="29"/>
        <end position="275"/>
    </location>
</feature>
<feature type="domain" description="Carbohydrate kinase FGGY C-terminal" evidence="5">
    <location>
        <begin position="290"/>
        <end position="487"/>
    </location>
</feature>
<protein>
    <submittedName>
        <fullName evidence="6">ATPase</fullName>
    </submittedName>
</protein>
<dbReference type="GeneID" id="57692656"/>
<dbReference type="Pfam" id="PF02782">
    <property type="entry name" value="FGGY_C"/>
    <property type="match status" value="1"/>
</dbReference>